<proteinExistence type="inferred from homology"/>
<evidence type="ECO:0000313" key="8">
    <source>
        <dbReference type="EMBL" id="MEN7548557.1"/>
    </source>
</evidence>
<dbReference type="PROSITE" id="PS00136">
    <property type="entry name" value="SUBTILASE_ASP"/>
    <property type="match status" value="1"/>
</dbReference>
<evidence type="ECO:0000259" key="7">
    <source>
        <dbReference type="Pfam" id="PF00082"/>
    </source>
</evidence>
<protein>
    <submittedName>
        <fullName evidence="8">S8 family serine peptidase</fullName>
    </submittedName>
</protein>
<dbReference type="AlphaFoldDB" id="A0AAW9S4X4"/>
<dbReference type="InterPro" id="IPR000209">
    <property type="entry name" value="Peptidase_S8/S53_dom"/>
</dbReference>
<comment type="caution">
    <text evidence="8">The sequence shown here is derived from an EMBL/GenBank/DDBJ whole genome shotgun (WGS) entry which is preliminary data.</text>
</comment>
<reference evidence="8 9" key="1">
    <citation type="submission" date="2024-04" db="EMBL/GenBank/DDBJ databases">
        <title>Novel genus in family Flammeovirgaceae.</title>
        <authorList>
            <person name="Nguyen T.H."/>
            <person name="Vuong T.Q."/>
            <person name="Le H."/>
            <person name="Kim S.-G."/>
        </authorList>
    </citation>
    <scope>NUCLEOTIDE SEQUENCE [LARGE SCALE GENOMIC DNA]</scope>
    <source>
        <strain evidence="8 9">JCM 23209</strain>
    </source>
</reference>
<dbReference type="InterPro" id="IPR023827">
    <property type="entry name" value="Peptidase_S8_Asp-AS"/>
</dbReference>
<dbReference type="PROSITE" id="PS51892">
    <property type="entry name" value="SUBTILASE"/>
    <property type="match status" value="1"/>
</dbReference>
<organism evidence="8 9">
    <name type="scientific">Rapidithrix thailandica</name>
    <dbReference type="NCBI Taxonomy" id="413964"/>
    <lineage>
        <taxon>Bacteria</taxon>
        <taxon>Pseudomonadati</taxon>
        <taxon>Bacteroidota</taxon>
        <taxon>Cytophagia</taxon>
        <taxon>Cytophagales</taxon>
        <taxon>Flammeovirgaceae</taxon>
        <taxon>Rapidithrix</taxon>
    </lineage>
</organism>
<name>A0AAW9S4X4_9BACT</name>
<dbReference type="GO" id="GO:0006508">
    <property type="term" value="P:proteolysis"/>
    <property type="evidence" value="ECO:0007669"/>
    <property type="project" value="UniProtKB-KW"/>
</dbReference>
<feature type="active site" description="Charge relay system" evidence="5">
    <location>
        <position position="223"/>
    </location>
</feature>
<dbReference type="PANTHER" id="PTHR43399:SF4">
    <property type="entry name" value="CELL WALL-ASSOCIATED PROTEASE"/>
    <property type="match status" value="1"/>
</dbReference>
<evidence type="ECO:0000256" key="4">
    <source>
        <dbReference type="ARBA" id="ARBA00022825"/>
    </source>
</evidence>
<dbReference type="CDD" id="cd07493">
    <property type="entry name" value="Peptidases_S8_9"/>
    <property type="match status" value="1"/>
</dbReference>
<evidence type="ECO:0000256" key="3">
    <source>
        <dbReference type="ARBA" id="ARBA00022801"/>
    </source>
</evidence>
<keyword evidence="4 5" id="KW-0720">Serine protease</keyword>
<feature type="active site" description="Charge relay system" evidence="5">
    <location>
        <position position="183"/>
    </location>
</feature>
<feature type="active site" description="Charge relay system" evidence="5">
    <location>
        <position position="401"/>
    </location>
</feature>
<accession>A0AAW9S4X4</accession>
<comment type="similarity">
    <text evidence="1 5 6">Belongs to the peptidase S8 family.</text>
</comment>
<dbReference type="Proteomes" id="UP001403385">
    <property type="component" value="Unassembled WGS sequence"/>
</dbReference>
<dbReference type="SUPFAM" id="SSF52743">
    <property type="entry name" value="Subtilisin-like"/>
    <property type="match status" value="1"/>
</dbReference>
<dbReference type="InterPro" id="IPR017317">
    <property type="entry name" value="Pept_S8_subtilisin_bacteroid-2"/>
</dbReference>
<dbReference type="InterPro" id="IPR026444">
    <property type="entry name" value="Secre_tail"/>
</dbReference>
<dbReference type="PIRSF" id="PIRSF037903">
    <property type="entry name" value="Subtilisin_rel_GFO_2223"/>
    <property type="match status" value="1"/>
</dbReference>
<feature type="domain" description="Peptidase S8/S53" evidence="7">
    <location>
        <begin position="174"/>
        <end position="447"/>
    </location>
</feature>
<dbReference type="Pfam" id="PF00082">
    <property type="entry name" value="Peptidase_S8"/>
    <property type="match status" value="1"/>
</dbReference>
<dbReference type="NCBIfam" id="TIGR04183">
    <property type="entry name" value="Por_Secre_tail"/>
    <property type="match status" value="1"/>
</dbReference>
<gene>
    <name evidence="8" type="ORF">AAG747_11590</name>
</gene>
<dbReference type="PRINTS" id="PR00723">
    <property type="entry name" value="SUBTILISIN"/>
</dbReference>
<evidence type="ECO:0000256" key="6">
    <source>
        <dbReference type="RuleBase" id="RU003355"/>
    </source>
</evidence>
<dbReference type="EMBL" id="JBDKWZ010000006">
    <property type="protein sequence ID" value="MEN7548557.1"/>
    <property type="molecule type" value="Genomic_DNA"/>
</dbReference>
<evidence type="ECO:0000256" key="2">
    <source>
        <dbReference type="ARBA" id="ARBA00022670"/>
    </source>
</evidence>
<keyword evidence="9" id="KW-1185">Reference proteome</keyword>
<dbReference type="PROSITE" id="PS00138">
    <property type="entry name" value="SUBTILASE_SER"/>
    <property type="match status" value="1"/>
</dbReference>
<dbReference type="PANTHER" id="PTHR43399">
    <property type="entry name" value="SUBTILISIN-RELATED"/>
    <property type="match status" value="1"/>
</dbReference>
<dbReference type="RefSeq" id="WP_346821336.1">
    <property type="nucleotide sequence ID" value="NZ_JBDKWZ010000006.1"/>
</dbReference>
<sequence>MKKILLLIGACVLGMSMPTKGWSQDALKFFLYFKDKDHNTYTLEKPEEFLSERALQRRSRQNITLSERDLPVSDQYIAALRAQNVEVLYASKWLNGVLVKVTEEELKGLLALEFVSGYLHAFGQLETKELSESYHKESLPLVKPQSNAKLNYGYSFDQVSMLNADQMHEDGFAGQGIQIAVLDAGFYKVNSLSAFDSLFANDQILGTYDFVDAEENVYDDHRHGMQVLSCLAGYSSEGLIGTAYKADYYLFRTEDFSTETRLEEINWLIAAEKADSLGVDIISSSLGYNTFDYESQNYTHENLDGNTAIITQAADLAAATGMLVVTSAGNEGNDPWKKITAPADADSVLSIGAVDRNNELAFFSSVGPTADGRIKPDVVALGVGTVVNGINGNIATNSGTSFSAPLVAGLAAGIWQANPQLTNMDLIFVIKESASMAHSANSKLGFGIPGYTNATEFIKSLSKSVEGLSVYPNPIQDAQLTIRFPRKVIGKPCKVAIYSTDAKSVLQSEIVIQGTRHTFQIPAVMEAAGPYILRIDLEGEVETFRLLKN</sequence>
<evidence type="ECO:0000256" key="1">
    <source>
        <dbReference type="ARBA" id="ARBA00011073"/>
    </source>
</evidence>
<evidence type="ECO:0000256" key="5">
    <source>
        <dbReference type="PROSITE-ProRule" id="PRU01240"/>
    </source>
</evidence>
<keyword evidence="3 5" id="KW-0378">Hydrolase</keyword>
<evidence type="ECO:0000313" key="9">
    <source>
        <dbReference type="Proteomes" id="UP001403385"/>
    </source>
</evidence>
<dbReference type="InterPro" id="IPR015500">
    <property type="entry name" value="Peptidase_S8_subtilisin-rel"/>
</dbReference>
<keyword evidence="2 5" id="KW-0645">Protease</keyword>
<dbReference type="GO" id="GO:0004252">
    <property type="term" value="F:serine-type endopeptidase activity"/>
    <property type="evidence" value="ECO:0007669"/>
    <property type="project" value="UniProtKB-UniRule"/>
</dbReference>
<dbReference type="Gene3D" id="3.40.50.200">
    <property type="entry name" value="Peptidase S8/S53 domain"/>
    <property type="match status" value="1"/>
</dbReference>
<dbReference type="InterPro" id="IPR023828">
    <property type="entry name" value="Peptidase_S8_Ser-AS"/>
</dbReference>
<dbReference type="InterPro" id="IPR051048">
    <property type="entry name" value="Peptidase_S8/S53_subtilisin"/>
</dbReference>
<dbReference type="InterPro" id="IPR036852">
    <property type="entry name" value="Peptidase_S8/S53_dom_sf"/>
</dbReference>